<sequence length="464" mass="53500">MNLNSLNMEEVKEPVPTTSKEVPLEISLKQRLNKTLRWEAYESFTLSRVPTIVRESHKDLYEPRVVSIGPYHRGKESLGVMEEHKARCLIDFLDRNSKVGVEVYIQKVRELEDRARRCYTETINLNHDEFVEMLLLDGCFILEFFFRVRAKEPHILLDVGWGIKTTLSDLLLFENQIPFFVIETLYAVVTYNEGDRDSLLDLLEPYSISPDLPAGNKIFHLLHLYYQWFIPGRISKSSGSISFPSPRSSTFSESSQCKPIPSWLRTSNLSKSNGKPYKIPMRSIPCATELHDAGVTFRKKNSPCDVFDITFENGIIEIPTFLIDSVRRVFYMNLAAFEQSSSAMEHDLTSYVALMNALIKTNKDVVLLKRRGIINNMLLNDEELAVFFNQFGAWSTLYSDKHYFSPLFAEVQSYYESRWHKYRAKLMHDYFNNPWSVLSVIAAIVLLIFAAIQAVGVIFPGIHD</sequence>
<name>A0AAV8CNX8_9POAL</name>
<dbReference type="PANTHER" id="PTHR31170:SF25">
    <property type="entry name" value="BNAA09G04570D PROTEIN"/>
    <property type="match status" value="1"/>
</dbReference>
<keyword evidence="1" id="KW-0812">Transmembrane</keyword>
<proteinExistence type="predicted"/>
<accession>A0AAV8CNX8</accession>
<keyword evidence="1" id="KW-0472">Membrane</keyword>
<dbReference type="Proteomes" id="UP001140206">
    <property type="component" value="Chromosome 4"/>
</dbReference>
<protein>
    <submittedName>
        <fullName evidence="2">Uncharacterized protein</fullName>
    </submittedName>
</protein>
<feature type="transmembrane region" description="Helical" evidence="1">
    <location>
        <begin position="435"/>
        <end position="459"/>
    </location>
</feature>
<keyword evidence="3" id="KW-1185">Reference proteome</keyword>
<evidence type="ECO:0000256" key="1">
    <source>
        <dbReference type="SAM" id="Phobius"/>
    </source>
</evidence>
<evidence type="ECO:0000313" key="2">
    <source>
        <dbReference type="EMBL" id="KAJ4757225.1"/>
    </source>
</evidence>
<reference evidence="2" key="1">
    <citation type="submission" date="2022-08" db="EMBL/GenBank/DDBJ databases">
        <authorList>
            <person name="Marques A."/>
        </authorList>
    </citation>
    <scope>NUCLEOTIDE SEQUENCE</scope>
    <source>
        <strain evidence="2">RhyPub2mFocal</strain>
        <tissue evidence="2">Leaves</tissue>
    </source>
</reference>
<dbReference type="InterPro" id="IPR004158">
    <property type="entry name" value="DUF247_pln"/>
</dbReference>
<dbReference type="Pfam" id="PF03140">
    <property type="entry name" value="DUF247"/>
    <property type="match status" value="1"/>
</dbReference>
<keyword evidence="1" id="KW-1133">Transmembrane helix</keyword>
<dbReference type="AlphaFoldDB" id="A0AAV8CNX8"/>
<dbReference type="EMBL" id="JAMFTS010000004">
    <property type="protein sequence ID" value="KAJ4757225.1"/>
    <property type="molecule type" value="Genomic_DNA"/>
</dbReference>
<evidence type="ECO:0000313" key="3">
    <source>
        <dbReference type="Proteomes" id="UP001140206"/>
    </source>
</evidence>
<dbReference type="PANTHER" id="PTHR31170">
    <property type="entry name" value="BNAC04G53230D PROTEIN"/>
    <property type="match status" value="1"/>
</dbReference>
<organism evidence="2 3">
    <name type="scientific">Rhynchospora pubera</name>
    <dbReference type="NCBI Taxonomy" id="906938"/>
    <lineage>
        <taxon>Eukaryota</taxon>
        <taxon>Viridiplantae</taxon>
        <taxon>Streptophyta</taxon>
        <taxon>Embryophyta</taxon>
        <taxon>Tracheophyta</taxon>
        <taxon>Spermatophyta</taxon>
        <taxon>Magnoliopsida</taxon>
        <taxon>Liliopsida</taxon>
        <taxon>Poales</taxon>
        <taxon>Cyperaceae</taxon>
        <taxon>Cyperoideae</taxon>
        <taxon>Rhynchosporeae</taxon>
        <taxon>Rhynchospora</taxon>
    </lineage>
</organism>
<gene>
    <name evidence="2" type="ORF">LUZ62_067600</name>
</gene>
<comment type="caution">
    <text evidence="2">The sequence shown here is derived from an EMBL/GenBank/DDBJ whole genome shotgun (WGS) entry which is preliminary data.</text>
</comment>